<organism evidence="2 3">
    <name type="scientific">Romboutsia faecis</name>
    <dbReference type="NCBI Taxonomy" id="2764597"/>
    <lineage>
        <taxon>Bacteria</taxon>
        <taxon>Bacillati</taxon>
        <taxon>Bacillota</taxon>
        <taxon>Clostridia</taxon>
        <taxon>Peptostreptococcales</taxon>
        <taxon>Peptostreptococcaceae</taxon>
        <taxon>Romboutsia</taxon>
    </lineage>
</organism>
<keyword evidence="1" id="KW-1133">Transmembrane helix</keyword>
<feature type="transmembrane region" description="Helical" evidence="1">
    <location>
        <begin position="7"/>
        <end position="31"/>
    </location>
</feature>
<comment type="caution">
    <text evidence="2">The sequence shown here is derived from an EMBL/GenBank/DDBJ whole genome shotgun (WGS) entry which is preliminary data.</text>
</comment>
<dbReference type="Proteomes" id="UP000609849">
    <property type="component" value="Unassembled WGS sequence"/>
</dbReference>
<proteinExistence type="predicted"/>
<reference evidence="2 3" key="1">
    <citation type="submission" date="2020-08" db="EMBL/GenBank/DDBJ databases">
        <authorList>
            <person name="Liu C."/>
            <person name="Sun Q."/>
        </authorList>
    </citation>
    <scope>NUCLEOTIDE SEQUENCE [LARGE SCALE GENOMIC DNA]</scope>
    <source>
        <strain evidence="2 3">NSJ-18</strain>
    </source>
</reference>
<protein>
    <submittedName>
        <fullName evidence="2">DUF2572 family protein</fullName>
    </submittedName>
</protein>
<keyword evidence="3" id="KW-1185">Reference proteome</keyword>
<keyword evidence="1" id="KW-0812">Transmembrane</keyword>
<sequence>MKKNNKGSSLITVIIIMAVVFITGTAILSLLNVNYRIRVKENRRLQNLYASEAGVDTAYNIIAKTFEVAIDKAYTEVKNLEDFNELSEEEKDKMFKMNFKNFISNNKYINSSGEKNHMYDLFKDTVEGLKYVSIGLDGDINYSDVEFDFYEGKSEIQEPLLSILDTSKLNDENNEYELDLSSEFYTNDSTGENKRIIELTYDIKIPNFEDITLNITDKESVKQEFKSKAIITDKNIVFNNGATINGDIFALGSNKAENLETKYNGGIKFINNQDLESNLINVNGNMYTSNTFSLVQNAKVNINGSLYAGNVYIGDGESKVFEGKNNNLYIGNNSSNNIDDLDSEVVLNNDLVINSINSNITIDNFYGINDITINENGKEVKSSSSIIVNNNSEESTDYSNLTIKNNAYIMGSAYINAKNSKGKYYQTGESTAVNGNYIAYTVPLEGNDFESIEFEYYDTLQLVEKYKNDKGSNLTVSDKSEYFDRFAAENKDLLNHGGINFLNKENVKAIGSVIYKNEDDSVGVLESRYIISNDSVIKNKKNKYIKYVYNMGTEVTNDEDSPKKVSDYLISLKEYIPVQKINLDEVAIISDDKEITITTENNIGKITVGNETITFDDNEIKAVIVTNSEVNIDGNVNFTGTIISTEDVSVKNGTFEYSSISYDEKTVQRIIANNYSAFKNLGILSGKNSNSTSLVSENKYQYDIKRYIKSKNWKIEK</sequence>
<keyword evidence="1" id="KW-0472">Membrane</keyword>
<evidence type="ECO:0000313" key="2">
    <source>
        <dbReference type="EMBL" id="MBC5998012.1"/>
    </source>
</evidence>
<name>A0ABR7JSY6_9FIRM</name>
<evidence type="ECO:0000256" key="1">
    <source>
        <dbReference type="SAM" id="Phobius"/>
    </source>
</evidence>
<gene>
    <name evidence="2" type="ORF">H8923_14720</name>
</gene>
<dbReference type="EMBL" id="JACRWE010000009">
    <property type="protein sequence ID" value="MBC5998012.1"/>
    <property type="molecule type" value="Genomic_DNA"/>
</dbReference>
<dbReference type="RefSeq" id="WP_153972693.1">
    <property type="nucleotide sequence ID" value="NZ_JACRWE010000009.1"/>
</dbReference>
<accession>A0ABR7JSY6</accession>
<evidence type="ECO:0000313" key="3">
    <source>
        <dbReference type="Proteomes" id="UP000609849"/>
    </source>
</evidence>